<keyword evidence="4 6" id="KW-1133">Transmembrane helix</keyword>
<accession>A0ABS9DVT2</accession>
<evidence type="ECO:0000256" key="5">
    <source>
        <dbReference type="ARBA" id="ARBA00023136"/>
    </source>
</evidence>
<evidence type="ECO:0000256" key="3">
    <source>
        <dbReference type="ARBA" id="ARBA00022692"/>
    </source>
</evidence>
<feature type="transmembrane region" description="Helical" evidence="6">
    <location>
        <begin position="153"/>
        <end position="173"/>
    </location>
</feature>
<evidence type="ECO:0000256" key="4">
    <source>
        <dbReference type="ARBA" id="ARBA00022989"/>
    </source>
</evidence>
<keyword evidence="8" id="KW-1185">Reference proteome</keyword>
<feature type="transmembrane region" description="Helical" evidence="6">
    <location>
        <begin position="112"/>
        <end position="133"/>
    </location>
</feature>
<feature type="transmembrane region" description="Helical" evidence="6">
    <location>
        <begin position="6"/>
        <end position="32"/>
    </location>
</feature>
<dbReference type="Proteomes" id="UP001521209">
    <property type="component" value="Unassembled WGS sequence"/>
</dbReference>
<dbReference type="Pfam" id="PF01810">
    <property type="entry name" value="LysE"/>
    <property type="match status" value="1"/>
</dbReference>
<protein>
    <submittedName>
        <fullName evidence="7">LysE family translocator</fullName>
    </submittedName>
</protein>
<dbReference type="PANTHER" id="PTHR30086:SF20">
    <property type="entry name" value="ARGININE EXPORTER PROTEIN ARGO-RELATED"/>
    <property type="match status" value="1"/>
</dbReference>
<feature type="transmembrane region" description="Helical" evidence="6">
    <location>
        <begin position="185"/>
        <end position="204"/>
    </location>
</feature>
<feature type="transmembrane region" description="Helical" evidence="6">
    <location>
        <begin position="71"/>
        <end position="91"/>
    </location>
</feature>
<comment type="caution">
    <text evidence="7">The sequence shown here is derived from an EMBL/GenBank/DDBJ whole genome shotgun (WGS) entry which is preliminary data.</text>
</comment>
<dbReference type="PANTHER" id="PTHR30086">
    <property type="entry name" value="ARGININE EXPORTER PROTEIN ARGO"/>
    <property type="match status" value="1"/>
</dbReference>
<dbReference type="InterPro" id="IPR001123">
    <property type="entry name" value="LeuE-type"/>
</dbReference>
<organism evidence="7 8">
    <name type="scientific">Acidiphilium iwatense</name>
    <dbReference type="NCBI Taxonomy" id="768198"/>
    <lineage>
        <taxon>Bacteria</taxon>
        <taxon>Pseudomonadati</taxon>
        <taxon>Pseudomonadota</taxon>
        <taxon>Alphaproteobacteria</taxon>
        <taxon>Acetobacterales</taxon>
        <taxon>Acidocellaceae</taxon>
        <taxon>Acidiphilium</taxon>
    </lineage>
</organism>
<dbReference type="EMBL" id="JAKGBZ010000003">
    <property type="protein sequence ID" value="MCF3945567.1"/>
    <property type="molecule type" value="Genomic_DNA"/>
</dbReference>
<name>A0ABS9DVT2_9PROT</name>
<sequence>MSLTAWIAFTLAYTLMAVAPGPVILLVVSYAIAHGRRTALAVVTATVLGDATCLAAAVFGVGALLAASATAFTILKFTGAAYLVFLGVKLWRAPPVPAVAEPGAPQRSLGRVFVHAYLTTVLNPKSVLFFMVFVPQFMAPRAPLLPQLAAMEASVLLCGVMVDGSYSTFATNLRRFIRAPKARRAVNRLTGGTLVAEGVLTAFWRSVAL</sequence>
<reference evidence="7 8" key="1">
    <citation type="submission" date="2022-01" db="EMBL/GenBank/DDBJ databases">
        <authorList>
            <person name="Won M."/>
            <person name="Kim S.-J."/>
            <person name="Kwon S.-W."/>
        </authorList>
    </citation>
    <scope>NUCLEOTIDE SEQUENCE [LARGE SCALE GENOMIC DNA]</scope>
    <source>
        <strain evidence="7 8">KCTC 23505</strain>
    </source>
</reference>
<gene>
    <name evidence="7" type="ORF">L2A60_02565</name>
</gene>
<evidence type="ECO:0000256" key="6">
    <source>
        <dbReference type="SAM" id="Phobius"/>
    </source>
</evidence>
<dbReference type="RefSeq" id="WP_235702806.1">
    <property type="nucleotide sequence ID" value="NZ_JAKGBZ010000003.1"/>
</dbReference>
<dbReference type="PIRSF" id="PIRSF006324">
    <property type="entry name" value="LeuE"/>
    <property type="match status" value="1"/>
</dbReference>
<keyword evidence="2" id="KW-1003">Cell membrane</keyword>
<evidence type="ECO:0000256" key="2">
    <source>
        <dbReference type="ARBA" id="ARBA00022475"/>
    </source>
</evidence>
<proteinExistence type="predicted"/>
<keyword evidence="5 6" id="KW-0472">Membrane</keyword>
<keyword evidence="3 6" id="KW-0812">Transmembrane</keyword>
<evidence type="ECO:0000313" key="7">
    <source>
        <dbReference type="EMBL" id="MCF3945567.1"/>
    </source>
</evidence>
<evidence type="ECO:0000313" key="8">
    <source>
        <dbReference type="Proteomes" id="UP001521209"/>
    </source>
</evidence>
<comment type="subcellular location">
    <subcellularLocation>
        <location evidence="1">Cell membrane</location>
        <topology evidence="1">Multi-pass membrane protein</topology>
    </subcellularLocation>
</comment>
<feature type="transmembrane region" description="Helical" evidence="6">
    <location>
        <begin position="39"/>
        <end position="65"/>
    </location>
</feature>
<evidence type="ECO:0000256" key="1">
    <source>
        <dbReference type="ARBA" id="ARBA00004651"/>
    </source>
</evidence>